<keyword evidence="2" id="KW-1185">Reference proteome</keyword>
<accession>A0A401U161</accession>
<dbReference type="EMBL" id="BEZZ01241929">
    <property type="protein sequence ID" value="GCC48644.1"/>
    <property type="molecule type" value="Genomic_DNA"/>
</dbReference>
<evidence type="ECO:0000313" key="1">
    <source>
        <dbReference type="EMBL" id="GCC48644.1"/>
    </source>
</evidence>
<name>A0A401U161_CHIPU</name>
<dbReference type="Proteomes" id="UP000287033">
    <property type="component" value="Unassembled WGS sequence"/>
</dbReference>
<gene>
    <name evidence="1" type="ORF">chiPu_0032635</name>
</gene>
<reference evidence="1 2" key="1">
    <citation type="journal article" date="2018" name="Nat. Ecol. Evol.">
        <title>Shark genomes provide insights into elasmobranch evolution and the origin of vertebrates.</title>
        <authorList>
            <person name="Hara Y"/>
            <person name="Yamaguchi K"/>
            <person name="Onimaru K"/>
            <person name="Kadota M"/>
            <person name="Koyanagi M"/>
            <person name="Keeley SD"/>
            <person name="Tatsumi K"/>
            <person name="Tanaka K"/>
            <person name="Motone F"/>
            <person name="Kageyama Y"/>
            <person name="Nozu R"/>
            <person name="Adachi N"/>
            <person name="Nishimura O"/>
            <person name="Nakagawa R"/>
            <person name="Tanegashima C"/>
            <person name="Kiyatake I"/>
            <person name="Matsumoto R"/>
            <person name="Murakumo K"/>
            <person name="Nishida K"/>
            <person name="Terakita A"/>
            <person name="Kuratani S"/>
            <person name="Sato K"/>
            <person name="Hyodo S Kuraku.S."/>
        </authorList>
    </citation>
    <scope>NUCLEOTIDE SEQUENCE [LARGE SCALE GENOMIC DNA]</scope>
</reference>
<evidence type="ECO:0000313" key="2">
    <source>
        <dbReference type="Proteomes" id="UP000287033"/>
    </source>
</evidence>
<comment type="caution">
    <text evidence="1">The sequence shown here is derived from an EMBL/GenBank/DDBJ whole genome shotgun (WGS) entry which is preliminary data.</text>
</comment>
<proteinExistence type="predicted"/>
<dbReference type="AlphaFoldDB" id="A0A401U161"/>
<protein>
    <submittedName>
        <fullName evidence="1">Uncharacterized protein</fullName>
    </submittedName>
</protein>
<organism evidence="1 2">
    <name type="scientific">Chiloscyllium punctatum</name>
    <name type="common">Brownbanded bambooshark</name>
    <name type="synonym">Hemiscyllium punctatum</name>
    <dbReference type="NCBI Taxonomy" id="137246"/>
    <lineage>
        <taxon>Eukaryota</taxon>
        <taxon>Metazoa</taxon>
        <taxon>Chordata</taxon>
        <taxon>Craniata</taxon>
        <taxon>Vertebrata</taxon>
        <taxon>Chondrichthyes</taxon>
        <taxon>Elasmobranchii</taxon>
        <taxon>Galeomorphii</taxon>
        <taxon>Galeoidea</taxon>
        <taxon>Orectolobiformes</taxon>
        <taxon>Hemiscylliidae</taxon>
        <taxon>Chiloscyllium</taxon>
    </lineage>
</organism>
<feature type="non-terminal residue" evidence="1">
    <location>
        <position position="40"/>
    </location>
</feature>
<sequence>MVATRMDFMMRLQWNCPASTAKPPCRFPPLRARNSLRTGR</sequence>